<comment type="caution">
    <text evidence="10">The sequence shown here is derived from an EMBL/GenBank/DDBJ whole genome shotgun (WGS) entry which is preliminary data.</text>
</comment>
<sequence length="520" mass="60238">MHYFIPKEYSHRVYNLSKRGLKMKLKSRAVVSTLGLLALFILVVVNSSSLFFMHEGIDKLSRANLTLNVYKSGSSDSDSDSRHALFSDGGSDSLATRERTKNISDLLLQKDEIVEKLLEFLSNINDSGFDLDGYMGYTYSDLIQELSAGRLTRARALRLAPLEHRDQITNFDLFHRGIRQFALYNPNSPYIDGLLEDMLTQPIVSMETMEKGTQLKMGVVFHNGARAVFKPMRWPRDRETDPNHFYFNDYERHNAEIAAFYLDRLLGFYSVPPVAGRFVNMTSEIMWLSSKKLQKTFYTSPVNNLCFFGECTYYCDSRHSFCGNGDIIEGSFMAFLPPDKVALRQRWKSPWRRSYSKLRKAEWELDDNYCQVVRKTDPYNNGKMLLDIIDMHVFDFLTGNMDRHHLEIFKDFGNYSFLIHLDNGRGFGKISHDERSILAPLQQCCLIRESTFLKLLKFYTGPEKLGQLLRNSLEKDVLRPVLADGHYNALDRRVNVILKTVYVCLEKADRYNNVIIKDKF</sequence>
<dbReference type="EMBL" id="JBJQND010000001">
    <property type="protein sequence ID" value="KAL3891883.1"/>
    <property type="molecule type" value="Genomic_DNA"/>
</dbReference>
<feature type="active site" evidence="6">
    <location>
        <position position="402"/>
    </location>
</feature>
<dbReference type="Pfam" id="PF06702">
    <property type="entry name" value="Fam20C"/>
    <property type="match status" value="1"/>
</dbReference>
<gene>
    <name evidence="10" type="ORF">ACJMK2_004125</name>
</gene>
<evidence type="ECO:0000256" key="6">
    <source>
        <dbReference type="PIRSR" id="PIRSR624869-1"/>
    </source>
</evidence>
<evidence type="ECO:0000256" key="1">
    <source>
        <dbReference type="ARBA" id="ARBA00004555"/>
    </source>
</evidence>
<accession>A0ABD3Y2W8</accession>
<dbReference type="CDD" id="cd10314">
    <property type="entry name" value="FAM20_C"/>
    <property type="match status" value="1"/>
</dbReference>
<feature type="binding site" evidence="8">
    <location>
        <position position="251"/>
    </location>
    <ligand>
        <name>Mn(2+)</name>
        <dbReference type="ChEBI" id="CHEBI:29035"/>
    </ligand>
</feature>
<evidence type="ECO:0000256" key="5">
    <source>
        <dbReference type="ARBA" id="ARBA00023180"/>
    </source>
</evidence>
<feature type="binding site" evidence="7">
    <location>
        <position position="230"/>
    </location>
    <ligand>
        <name>ATP</name>
        <dbReference type="ChEBI" id="CHEBI:30616"/>
    </ligand>
</feature>
<keyword evidence="7" id="KW-0547">Nucleotide-binding</keyword>
<comment type="cofactor">
    <cofactor evidence="8">
        <name>Mn(2+)</name>
        <dbReference type="ChEBI" id="CHEBI:29035"/>
    </cofactor>
</comment>
<keyword evidence="5" id="KW-0325">Glycoprotein</keyword>
<evidence type="ECO:0000256" key="2">
    <source>
        <dbReference type="ARBA" id="ARBA00006557"/>
    </source>
</evidence>
<evidence type="ECO:0000259" key="9">
    <source>
        <dbReference type="Pfam" id="PF06702"/>
    </source>
</evidence>
<feature type="binding site" evidence="7">
    <location>
        <position position="251"/>
    </location>
    <ligand>
        <name>ATP</name>
        <dbReference type="ChEBI" id="CHEBI:30616"/>
    </ligand>
</feature>
<evidence type="ECO:0000256" key="3">
    <source>
        <dbReference type="ARBA" id="ARBA00023034"/>
    </source>
</evidence>
<keyword evidence="4" id="KW-1015">Disulfide bond</keyword>
<keyword evidence="11" id="KW-1185">Reference proteome</keyword>
<reference evidence="10 11" key="1">
    <citation type="submission" date="2024-11" db="EMBL/GenBank/DDBJ databases">
        <title>Chromosome-level genome assembly of the freshwater bivalve Anodonta woodiana.</title>
        <authorList>
            <person name="Chen X."/>
        </authorList>
    </citation>
    <scope>NUCLEOTIDE SEQUENCE [LARGE SCALE GENOMIC DNA]</scope>
    <source>
        <strain evidence="10">MN2024</strain>
        <tissue evidence="10">Gills</tissue>
    </source>
</reference>
<comment type="similarity">
    <text evidence="2">Belongs to the FAM20 family.</text>
</comment>
<feature type="binding site" evidence="7">
    <location>
        <position position="422"/>
    </location>
    <ligand>
        <name>ATP</name>
        <dbReference type="ChEBI" id="CHEBI:30616"/>
    </ligand>
</feature>
<evidence type="ECO:0000313" key="11">
    <source>
        <dbReference type="Proteomes" id="UP001634394"/>
    </source>
</evidence>
<dbReference type="InterPro" id="IPR009581">
    <property type="entry name" value="FAM20_C"/>
</dbReference>
<dbReference type="InterPro" id="IPR024869">
    <property type="entry name" value="FAM20"/>
</dbReference>
<protein>
    <recommendedName>
        <fullName evidence="9">FAM20 C-terminal domain-containing protein</fullName>
    </recommendedName>
</protein>
<organism evidence="10 11">
    <name type="scientific">Sinanodonta woodiana</name>
    <name type="common">Chinese pond mussel</name>
    <name type="synonym">Anodonta woodiana</name>
    <dbReference type="NCBI Taxonomy" id="1069815"/>
    <lineage>
        <taxon>Eukaryota</taxon>
        <taxon>Metazoa</taxon>
        <taxon>Spiralia</taxon>
        <taxon>Lophotrochozoa</taxon>
        <taxon>Mollusca</taxon>
        <taxon>Bivalvia</taxon>
        <taxon>Autobranchia</taxon>
        <taxon>Heteroconchia</taxon>
        <taxon>Palaeoheterodonta</taxon>
        <taxon>Unionida</taxon>
        <taxon>Unionoidea</taxon>
        <taxon>Unionidae</taxon>
        <taxon>Unioninae</taxon>
        <taxon>Sinanodonta</taxon>
    </lineage>
</organism>
<keyword evidence="3" id="KW-0333">Golgi apparatus</keyword>
<keyword evidence="7" id="KW-0067">ATP-binding</keyword>
<dbReference type="Proteomes" id="UP001634394">
    <property type="component" value="Unassembled WGS sequence"/>
</dbReference>
<comment type="subcellular location">
    <subcellularLocation>
        <location evidence="1">Golgi apparatus</location>
    </subcellularLocation>
</comment>
<feature type="binding site" evidence="8">
    <location>
        <position position="422"/>
    </location>
    <ligand>
        <name>Mn(2+)</name>
        <dbReference type="ChEBI" id="CHEBI:29035"/>
    </ligand>
</feature>
<dbReference type="AlphaFoldDB" id="A0ABD3Y2W8"/>
<keyword evidence="8" id="KW-0479">Metal-binding</keyword>
<evidence type="ECO:0000313" key="10">
    <source>
        <dbReference type="EMBL" id="KAL3891883.1"/>
    </source>
</evidence>
<dbReference type="GO" id="GO:0005794">
    <property type="term" value="C:Golgi apparatus"/>
    <property type="evidence" value="ECO:0007669"/>
    <property type="project" value="UniProtKB-SubCell"/>
</dbReference>
<feature type="domain" description="FAM20 C-terminal" evidence="9">
    <location>
        <begin position="297"/>
        <end position="510"/>
    </location>
</feature>
<dbReference type="PANTHER" id="PTHR12450:SF22">
    <property type="entry name" value="EXTRACELLULAR SERINE_THREONINE PROTEIN CG31145"/>
    <property type="match status" value="1"/>
</dbReference>
<evidence type="ECO:0000256" key="7">
    <source>
        <dbReference type="PIRSR" id="PIRSR624869-2"/>
    </source>
</evidence>
<evidence type="ECO:0000256" key="8">
    <source>
        <dbReference type="PIRSR" id="PIRSR624869-3"/>
    </source>
</evidence>
<evidence type="ECO:0000256" key="4">
    <source>
        <dbReference type="ARBA" id="ARBA00023157"/>
    </source>
</evidence>
<name>A0ABD3Y2W8_SINWO</name>
<dbReference type="PANTHER" id="PTHR12450">
    <property type="entry name" value="DENTIN MATRIX PROTEIN 4 PROTEIN FAM20"/>
    <property type="match status" value="1"/>
</dbReference>
<proteinExistence type="inferred from homology"/>
<keyword evidence="8" id="KW-0464">Manganese</keyword>
<feature type="binding site" evidence="7">
    <location>
        <position position="407"/>
    </location>
    <ligand>
        <name>ATP</name>
        <dbReference type="ChEBI" id="CHEBI:30616"/>
    </ligand>
</feature>
<feature type="binding site" evidence="7">
    <location>
        <position position="214"/>
    </location>
    <ligand>
        <name>ATP</name>
        <dbReference type="ChEBI" id="CHEBI:30616"/>
    </ligand>
</feature>